<evidence type="ECO:0000256" key="7">
    <source>
        <dbReference type="RuleBase" id="RU363032"/>
    </source>
</evidence>
<keyword evidence="2 7" id="KW-0813">Transport</keyword>
<dbReference type="AlphaFoldDB" id="A0A9J7AWD2"/>
<evidence type="ECO:0000256" key="5">
    <source>
        <dbReference type="ARBA" id="ARBA00022989"/>
    </source>
</evidence>
<dbReference type="EMBL" id="CP102480">
    <property type="protein sequence ID" value="UUX50753.1"/>
    <property type="molecule type" value="Genomic_DNA"/>
</dbReference>
<evidence type="ECO:0000256" key="1">
    <source>
        <dbReference type="ARBA" id="ARBA00004651"/>
    </source>
</evidence>
<comment type="similarity">
    <text evidence="7">Belongs to the binding-protein-dependent transport system permease family.</text>
</comment>
<dbReference type="InterPro" id="IPR035906">
    <property type="entry name" value="MetI-like_sf"/>
</dbReference>
<dbReference type="GO" id="GO:0055085">
    <property type="term" value="P:transmembrane transport"/>
    <property type="evidence" value="ECO:0007669"/>
    <property type="project" value="InterPro"/>
</dbReference>
<feature type="transmembrane region" description="Helical" evidence="7">
    <location>
        <begin position="211"/>
        <end position="229"/>
    </location>
</feature>
<name>A0A9J7AWD2_9PROT</name>
<feature type="transmembrane region" description="Helical" evidence="7">
    <location>
        <begin position="50"/>
        <end position="74"/>
    </location>
</feature>
<evidence type="ECO:0000256" key="3">
    <source>
        <dbReference type="ARBA" id="ARBA00022475"/>
    </source>
</evidence>
<evidence type="ECO:0000256" key="4">
    <source>
        <dbReference type="ARBA" id="ARBA00022692"/>
    </source>
</evidence>
<dbReference type="PROSITE" id="PS50928">
    <property type="entry name" value="ABC_TM1"/>
    <property type="match status" value="1"/>
</dbReference>
<feature type="transmembrane region" description="Helical" evidence="7">
    <location>
        <begin position="185"/>
        <end position="204"/>
    </location>
</feature>
<proteinExistence type="inferred from homology"/>
<dbReference type="PANTHER" id="PTHR43386">
    <property type="entry name" value="OLIGOPEPTIDE TRANSPORT SYSTEM PERMEASE PROTEIN APPC"/>
    <property type="match status" value="1"/>
</dbReference>
<feature type="domain" description="ABC transmembrane type-1" evidence="8">
    <location>
        <begin position="118"/>
        <end position="374"/>
    </location>
</feature>
<reference evidence="9" key="1">
    <citation type="submission" date="2022-08" db="EMBL/GenBank/DDBJ databases">
        <title>Nisaea acidiphila sp. nov., isolated from a marine algal debris and emended description of the genus Nisaea Urios et al. 2008.</title>
        <authorList>
            <person name="Kwon K."/>
        </authorList>
    </citation>
    <scope>NUCLEOTIDE SEQUENCE</scope>
    <source>
        <strain evidence="9">MEBiC11861</strain>
    </source>
</reference>
<feature type="transmembrane region" description="Helical" evidence="7">
    <location>
        <begin position="153"/>
        <end position="173"/>
    </location>
</feature>
<evidence type="ECO:0000256" key="2">
    <source>
        <dbReference type="ARBA" id="ARBA00022448"/>
    </source>
</evidence>
<dbReference type="Pfam" id="PF12911">
    <property type="entry name" value="OppC_N"/>
    <property type="match status" value="1"/>
</dbReference>
<evidence type="ECO:0000256" key="6">
    <source>
        <dbReference type="ARBA" id="ARBA00023136"/>
    </source>
</evidence>
<gene>
    <name evidence="9" type="ORF">NUH88_03415</name>
</gene>
<feature type="transmembrane region" description="Helical" evidence="7">
    <location>
        <begin position="249"/>
        <end position="267"/>
    </location>
</feature>
<accession>A0A9J7AWD2</accession>
<feature type="transmembrane region" description="Helical" evidence="7">
    <location>
        <begin position="351"/>
        <end position="374"/>
    </location>
</feature>
<dbReference type="Proteomes" id="UP001060336">
    <property type="component" value="Chromosome"/>
</dbReference>
<keyword evidence="6 7" id="KW-0472">Membrane</keyword>
<evidence type="ECO:0000313" key="10">
    <source>
        <dbReference type="Proteomes" id="UP001060336"/>
    </source>
</evidence>
<dbReference type="KEGG" id="naci:NUH88_03415"/>
<dbReference type="GO" id="GO:0005886">
    <property type="term" value="C:plasma membrane"/>
    <property type="evidence" value="ECO:0007669"/>
    <property type="project" value="UniProtKB-SubCell"/>
</dbReference>
<keyword evidence="3" id="KW-1003">Cell membrane</keyword>
<dbReference type="InterPro" id="IPR050366">
    <property type="entry name" value="BP-dependent_transpt_permease"/>
</dbReference>
<feature type="transmembrane region" description="Helical" evidence="7">
    <location>
        <begin position="120"/>
        <end position="141"/>
    </location>
</feature>
<keyword evidence="5 7" id="KW-1133">Transmembrane helix</keyword>
<dbReference type="SUPFAM" id="SSF161098">
    <property type="entry name" value="MetI-like"/>
    <property type="match status" value="1"/>
</dbReference>
<organism evidence="9 10">
    <name type="scientific">Nisaea acidiphila</name>
    <dbReference type="NCBI Taxonomy" id="1862145"/>
    <lineage>
        <taxon>Bacteria</taxon>
        <taxon>Pseudomonadati</taxon>
        <taxon>Pseudomonadota</taxon>
        <taxon>Alphaproteobacteria</taxon>
        <taxon>Rhodospirillales</taxon>
        <taxon>Thalassobaculaceae</taxon>
        <taxon>Nisaea</taxon>
    </lineage>
</organism>
<dbReference type="Gene3D" id="1.10.3720.10">
    <property type="entry name" value="MetI-like"/>
    <property type="match status" value="1"/>
</dbReference>
<sequence length="384" mass="42438">MLEYIGFFEIWATVIGRFWPVWLSLVALLGASYHFRRSLSLYGRLFDSRIGMIGLVIVLFWILTALFADMVAVFDPLQQFALLKRKAPGVIDAETGKALLFGADNLGRDLFSRMVHGSRFVLVIAPAATLFAFIVGITIGLPAGYYGGKIDAIMSFLANLVLAFPVILLFYLLVTPGIRETPIPVAMAGFFFIFPIIFFGVLFYSRYATRPTLLIVQLIGVFLIGGWLYSGLVFNSDPLGIITLEPNELNIFASVVFVNSPTVFRIVRGITMDIKTRDYVAAAQTRGENAWYIMLWEILPNARGPLIVDACLRIGYTTILLGTLGFFGLGLAPESPDWGSMINQTRAFIRIVPTIALPPTLALAMFVLGLNLLADGLREQSLKD</sequence>
<evidence type="ECO:0000313" key="9">
    <source>
        <dbReference type="EMBL" id="UUX50753.1"/>
    </source>
</evidence>
<protein>
    <submittedName>
        <fullName evidence="9">ABC transporter permease</fullName>
    </submittedName>
</protein>
<dbReference type="Pfam" id="PF00528">
    <property type="entry name" value="BPD_transp_1"/>
    <property type="match status" value="1"/>
</dbReference>
<evidence type="ECO:0000259" key="8">
    <source>
        <dbReference type="PROSITE" id="PS50928"/>
    </source>
</evidence>
<dbReference type="PANTHER" id="PTHR43386:SF25">
    <property type="entry name" value="PEPTIDE ABC TRANSPORTER PERMEASE PROTEIN"/>
    <property type="match status" value="1"/>
</dbReference>
<dbReference type="InterPro" id="IPR025966">
    <property type="entry name" value="OppC_N"/>
</dbReference>
<feature type="transmembrane region" description="Helical" evidence="7">
    <location>
        <begin position="310"/>
        <end position="331"/>
    </location>
</feature>
<keyword evidence="4 7" id="KW-0812">Transmembrane</keyword>
<dbReference type="InterPro" id="IPR000515">
    <property type="entry name" value="MetI-like"/>
</dbReference>
<comment type="subcellular location">
    <subcellularLocation>
        <location evidence="1 7">Cell membrane</location>
        <topology evidence="1 7">Multi-pass membrane protein</topology>
    </subcellularLocation>
</comment>
<keyword evidence="10" id="KW-1185">Reference proteome</keyword>
<dbReference type="RefSeq" id="WP_257769978.1">
    <property type="nucleotide sequence ID" value="NZ_CP102480.1"/>
</dbReference>
<feature type="transmembrane region" description="Helical" evidence="7">
    <location>
        <begin position="6"/>
        <end position="29"/>
    </location>
</feature>